<sequence length="70" mass="7792">MLQLVACISCAFTVFGYGFAWYSHFFVKGNVPATFGHPFWSLMCEFKMFGLMLAGCRSGQNLDPSPRGSK</sequence>
<accession>A0AAV6KCJ3</accession>
<dbReference type="Proteomes" id="UP000823749">
    <property type="component" value="Chromosome 5"/>
</dbReference>
<name>A0AAV6KCJ3_9ERIC</name>
<proteinExistence type="predicted"/>
<gene>
    <name evidence="1" type="ORF">RHGRI_015253</name>
</gene>
<evidence type="ECO:0000313" key="2">
    <source>
        <dbReference type="Proteomes" id="UP000823749"/>
    </source>
</evidence>
<dbReference type="InterPro" id="IPR009305">
    <property type="entry name" value="Mpo1-like"/>
</dbReference>
<dbReference type="AlphaFoldDB" id="A0AAV6KCJ3"/>
<evidence type="ECO:0000313" key="1">
    <source>
        <dbReference type="EMBL" id="KAG5550225.1"/>
    </source>
</evidence>
<keyword evidence="2" id="KW-1185">Reference proteome</keyword>
<reference evidence="1" key="1">
    <citation type="submission" date="2020-08" db="EMBL/GenBank/DDBJ databases">
        <title>Plant Genome Project.</title>
        <authorList>
            <person name="Zhang R.-G."/>
        </authorList>
    </citation>
    <scope>NUCLEOTIDE SEQUENCE</scope>
    <source>
        <strain evidence="1">WSP0</strain>
        <tissue evidence="1">Leaf</tissue>
    </source>
</reference>
<dbReference type="PANTHER" id="PTHR34205:SF2">
    <property type="entry name" value="DUF962 DOMAIN-CONTAINING PROTEIN"/>
    <property type="match status" value="1"/>
</dbReference>
<comment type="caution">
    <text evidence="1">The sequence shown here is derived from an EMBL/GenBank/DDBJ whole genome shotgun (WGS) entry which is preliminary data.</text>
</comment>
<dbReference type="Pfam" id="PF06127">
    <property type="entry name" value="Mpo1-like"/>
    <property type="match status" value="1"/>
</dbReference>
<dbReference type="EMBL" id="JACTNZ010000005">
    <property type="protein sequence ID" value="KAG5550225.1"/>
    <property type="molecule type" value="Genomic_DNA"/>
</dbReference>
<protein>
    <submittedName>
        <fullName evidence="1">Uncharacterized protein</fullName>
    </submittedName>
</protein>
<organism evidence="1 2">
    <name type="scientific">Rhododendron griersonianum</name>
    <dbReference type="NCBI Taxonomy" id="479676"/>
    <lineage>
        <taxon>Eukaryota</taxon>
        <taxon>Viridiplantae</taxon>
        <taxon>Streptophyta</taxon>
        <taxon>Embryophyta</taxon>
        <taxon>Tracheophyta</taxon>
        <taxon>Spermatophyta</taxon>
        <taxon>Magnoliopsida</taxon>
        <taxon>eudicotyledons</taxon>
        <taxon>Gunneridae</taxon>
        <taxon>Pentapetalae</taxon>
        <taxon>asterids</taxon>
        <taxon>Ericales</taxon>
        <taxon>Ericaceae</taxon>
        <taxon>Ericoideae</taxon>
        <taxon>Rhodoreae</taxon>
        <taxon>Rhododendron</taxon>
    </lineage>
</organism>
<dbReference type="PANTHER" id="PTHR34205">
    <property type="entry name" value="TRANSMEMBRANE PROTEIN"/>
    <property type="match status" value="1"/>
</dbReference>